<evidence type="ECO:0000256" key="8">
    <source>
        <dbReference type="ARBA" id="ARBA00022679"/>
    </source>
</evidence>
<comment type="catalytic activity">
    <reaction evidence="2">
        <text>4-amino-2-methyl-5-(phosphooxymethyl)pyrimidine + ATP = 4-amino-2-methyl-5-(diphosphooxymethyl)pyrimidine + ADP</text>
        <dbReference type="Rhea" id="RHEA:19893"/>
        <dbReference type="ChEBI" id="CHEBI:30616"/>
        <dbReference type="ChEBI" id="CHEBI:57841"/>
        <dbReference type="ChEBI" id="CHEBI:58354"/>
        <dbReference type="ChEBI" id="CHEBI:456216"/>
        <dbReference type="EC" id="2.7.4.7"/>
    </reaction>
</comment>
<dbReference type="GO" id="GO:0005829">
    <property type="term" value="C:cytosol"/>
    <property type="evidence" value="ECO:0007669"/>
    <property type="project" value="TreeGrafter"/>
</dbReference>
<reference evidence="17 18" key="1">
    <citation type="submission" date="2010-12" db="EMBL/GenBank/DDBJ databases">
        <authorList>
            <person name="Muzny D."/>
            <person name="Qin X."/>
            <person name="Deng J."/>
            <person name="Jiang H."/>
            <person name="Liu Y."/>
            <person name="Qu J."/>
            <person name="Song X.-Z."/>
            <person name="Zhang L."/>
            <person name="Thornton R."/>
            <person name="Coyle M."/>
            <person name="Francisco L."/>
            <person name="Jackson L."/>
            <person name="Javaid M."/>
            <person name="Korchina V."/>
            <person name="Kovar C."/>
            <person name="Mata R."/>
            <person name="Mathew T."/>
            <person name="Ngo R."/>
            <person name="Nguyen L."/>
            <person name="Nguyen N."/>
            <person name="Okwuonu G."/>
            <person name="Ongeri F."/>
            <person name="Pham C."/>
            <person name="Simmons D."/>
            <person name="Wilczek-Boney K."/>
            <person name="Hale W."/>
            <person name="Jakkamsetti A."/>
            <person name="Pham P."/>
            <person name="Ruth R."/>
            <person name="San Lucas F."/>
            <person name="Warren J."/>
            <person name="Zhang J."/>
            <person name="Zhao Z."/>
            <person name="Zhou C."/>
            <person name="Zhu D."/>
            <person name="Lee S."/>
            <person name="Bess C."/>
            <person name="Blankenburg K."/>
            <person name="Forbes L."/>
            <person name="Fu Q."/>
            <person name="Gubbala S."/>
            <person name="Hirani K."/>
            <person name="Jayaseelan J.C."/>
            <person name="Lara F."/>
            <person name="Munidasa M."/>
            <person name="Palculict T."/>
            <person name="Patil S."/>
            <person name="Pu L.-L."/>
            <person name="Saada N."/>
            <person name="Tang L."/>
            <person name="Weissenberger G."/>
            <person name="Zhu Y."/>
            <person name="Hemphill L."/>
            <person name="Shang Y."/>
            <person name="Youmans B."/>
            <person name="Ayvaz T."/>
            <person name="Ross M."/>
            <person name="Santibanez J."/>
            <person name="Aqrawi P."/>
            <person name="Gross S."/>
            <person name="Joshi V."/>
            <person name="Fowler G."/>
            <person name="Nazareth L."/>
            <person name="Reid J."/>
            <person name="Worley K."/>
            <person name="Petrosino J."/>
            <person name="Highlander S."/>
            <person name="Gibbs R."/>
        </authorList>
    </citation>
    <scope>NUCLEOTIDE SEQUENCE [LARGE SCALE GENOMIC DNA]</scope>
    <source>
        <strain evidence="17 18">DSM 3986</strain>
    </source>
</reference>
<evidence type="ECO:0000313" key="18">
    <source>
        <dbReference type="Proteomes" id="UP000003434"/>
    </source>
</evidence>
<dbReference type="HOGENOM" id="CLU_020520_0_0_9"/>
<feature type="domain" description="Pyridoxamine kinase/Phosphomethylpyrimidine kinase" evidence="16">
    <location>
        <begin position="16"/>
        <end position="259"/>
    </location>
</feature>
<keyword evidence="9" id="KW-0547">Nucleotide-binding</keyword>
<name>E6LP95_9FIRM</name>
<evidence type="ECO:0000256" key="7">
    <source>
        <dbReference type="ARBA" id="ARBA00019161"/>
    </source>
</evidence>
<dbReference type="CDD" id="cd01169">
    <property type="entry name" value="HMPP_kinase"/>
    <property type="match status" value="1"/>
</dbReference>
<evidence type="ECO:0000256" key="10">
    <source>
        <dbReference type="ARBA" id="ARBA00022777"/>
    </source>
</evidence>
<evidence type="ECO:0000256" key="15">
    <source>
        <dbReference type="ARBA" id="ARBA00043176"/>
    </source>
</evidence>
<dbReference type="FunFam" id="3.40.1190.20:FF:000003">
    <property type="entry name" value="Phosphomethylpyrimidine kinase ThiD"/>
    <property type="match status" value="1"/>
</dbReference>
<dbReference type="InterPro" id="IPR029056">
    <property type="entry name" value="Ribokinase-like"/>
</dbReference>
<comment type="catalytic activity">
    <reaction evidence="1">
        <text>4-amino-5-hydroxymethyl-2-methylpyrimidine + ATP = 4-amino-2-methyl-5-(phosphooxymethyl)pyrimidine + ADP + H(+)</text>
        <dbReference type="Rhea" id="RHEA:23096"/>
        <dbReference type="ChEBI" id="CHEBI:15378"/>
        <dbReference type="ChEBI" id="CHEBI:16892"/>
        <dbReference type="ChEBI" id="CHEBI:30616"/>
        <dbReference type="ChEBI" id="CHEBI:58354"/>
        <dbReference type="ChEBI" id="CHEBI:456216"/>
        <dbReference type="EC" id="2.7.1.49"/>
    </reaction>
</comment>
<dbReference type="NCBIfam" id="TIGR00097">
    <property type="entry name" value="HMP-P_kinase"/>
    <property type="match status" value="1"/>
</dbReference>
<evidence type="ECO:0000256" key="1">
    <source>
        <dbReference type="ARBA" id="ARBA00000151"/>
    </source>
</evidence>
<dbReference type="PANTHER" id="PTHR20858">
    <property type="entry name" value="PHOSPHOMETHYLPYRIMIDINE KINASE"/>
    <property type="match status" value="1"/>
</dbReference>
<dbReference type="EC" id="2.7.4.7" evidence="6"/>
<proteinExistence type="inferred from homology"/>
<gene>
    <name evidence="17" type="primary">thiD</name>
    <name evidence="17" type="ORF">HMPREF0381_1780</name>
</gene>
<dbReference type="Pfam" id="PF08543">
    <property type="entry name" value="Phos_pyr_kin"/>
    <property type="match status" value="1"/>
</dbReference>
<evidence type="ECO:0000256" key="5">
    <source>
        <dbReference type="ARBA" id="ARBA00012135"/>
    </source>
</evidence>
<dbReference type="EC" id="2.7.1.49" evidence="5"/>
<keyword evidence="8 17" id="KW-0808">Transferase</keyword>
<dbReference type="InterPro" id="IPR013749">
    <property type="entry name" value="PM/HMP-P_kinase-1"/>
</dbReference>
<comment type="pathway">
    <text evidence="13">Cofactor biosynthesis; thiamine diphosphate biosynthesis; 4-amino-2-methyl-5-diphosphomethylpyrimidine from 5-amino-1-(5-phospho-D-ribosyl)imidazole: step 2/3.</text>
</comment>
<dbReference type="AlphaFoldDB" id="E6LP95"/>
<dbReference type="GO" id="GO:0009228">
    <property type="term" value="P:thiamine biosynthetic process"/>
    <property type="evidence" value="ECO:0007669"/>
    <property type="project" value="UniProtKB-KW"/>
</dbReference>
<keyword evidence="12" id="KW-0784">Thiamine biosynthesis</keyword>
<evidence type="ECO:0000259" key="16">
    <source>
        <dbReference type="Pfam" id="PF08543"/>
    </source>
</evidence>
<dbReference type="EMBL" id="AEPW01000076">
    <property type="protein sequence ID" value="EFU76290.1"/>
    <property type="molecule type" value="Genomic_DNA"/>
</dbReference>
<dbReference type="GO" id="GO:0008902">
    <property type="term" value="F:hydroxymethylpyrimidine kinase activity"/>
    <property type="evidence" value="ECO:0007669"/>
    <property type="project" value="UniProtKB-EC"/>
</dbReference>
<evidence type="ECO:0000256" key="3">
    <source>
        <dbReference type="ARBA" id="ARBA00004769"/>
    </source>
</evidence>
<dbReference type="GO" id="GO:0005524">
    <property type="term" value="F:ATP binding"/>
    <property type="evidence" value="ECO:0007669"/>
    <property type="project" value="UniProtKB-KW"/>
</dbReference>
<comment type="similarity">
    <text evidence="4">Belongs to the ThiD family.</text>
</comment>
<evidence type="ECO:0000256" key="11">
    <source>
        <dbReference type="ARBA" id="ARBA00022840"/>
    </source>
</evidence>
<dbReference type="Proteomes" id="UP000003434">
    <property type="component" value="Unassembled WGS sequence"/>
</dbReference>
<dbReference type="SUPFAM" id="SSF53613">
    <property type="entry name" value="Ribokinase-like"/>
    <property type="match status" value="1"/>
</dbReference>
<dbReference type="PANTHER" id="PTHR20858:SF17">
    <property type="entry name" value="HYDROXYMETHYLPYRIMIDINE_PHOSPHOMETHYLPYRIMIDINE KINASE THI20-RELATED"/>
    <property type="match status" value="1"/>
</dbReference>
<dbReference type="GO" id="GO:0008972">
    <property type="term" value="F:phosphomethylpyrimidine kinase activity"/>
    <property type="evidence" value="ECO:0007669"/>
    <property type="project" value="UniProtKB-EC"/>
</dbReference>
<organism evidence="17 18">
    <name type="scientific">Lachnoanaerobaculum saburreum DSM 3986</name>
    <dbReference type="NCBI Taxonomy" id="887325"/>
    <lineage>
        <taxon>Bacteria</taxon>
        <taxon>Bacillati</taxon>
        <taxon>Bacillota</taxon>
        <taxon>Clostridia</taxon>
        <taxon>Lachnospirales</taxon>
        <taxon>Lachnospiraceae</taxon>
        <taxon>Lachnoanaerobaculum</taxon>
    </lineage>
</organism>
<comment type="pathway">
    <text evidence="3">Cofactor biosynthesis; thiamine diphosphate biosynthesis; 4-amino-2-methyl-5-diphosphomethylpyrimidine from 5-amino-1-(5-phospho-D-ribosyl)imidazole: step 3/3.</text>
</comment>
<evidence type="ECO:0000256" key="9">
    <source>
        <dbReference type="ARBA" id="ARBA00022741"/>
    </source>
</evidence>
<keyword evidence="11" id="KW-0067">ATP-binding</keyword>
<comment type="caution">
    <text evidence="17">The sequence shown here is derived from an EMBL/GenBank/DDBJ whole genome shotgun (WGS) entry which is preliminary data.</text>
</comment>
<sequence length="275" mass="29288">MLGGIMKTALTIAGSDCSGGAGIQADIKTMTANNVYAMSVITALTAQNTTGVSGIINVDTGFVKKQLEKVFEDIYPDAIKIGMVSSSEIVDIIEYELTKYKAKNIVLDPVMVATSGAGLIENSAIKSLKEKLFPTAKVITPNILEAEVLSGISIKDDKDMLKAAKKIYENHGCAVLLKGGHSINDANDLLYENGKVKWFFGKRIDNPNTHGSGCTLSSAIASNLAKGYSLEESVKRAKSYISEALLAMLDLGKGSGPLNHAFNVKGEYAKESDNE</sequence>
<evidence type="ECO:0000256" key="13">
    <source>
        <dbReference type="ARBA" id="ARBA00037917"/>
    </source>
</evidence>
<evidence type="ECO:0000256" key="12">
    <source>
        <dbReference type="ARBA" id="ARBA00022977"/>
    </source>
</evidence>
<dbReference type="Gene3D" id="3.40.1190.20">
    <property type="match status" value="1"/>
</dbReference>
<keyword evidence="10 17" id="KW-0418">Kinase</keyword>
<evidence type="ECO:0000256" key="4">
    <source>
        <dbReference type="ARBA" id="ARBA00009879"/>
    </source>
</evidence>
<dbReference type="InterPro" id="IPR004399">
    <property type="entry name" value="HMP/HMP-P_kinase_dom"/>
</dbReference>
<accession>E6LP95</accession>
<evidence type="ECO:0000313" key="17">
    <source>
        <dbReference type="EMBL" id="EFU76290.1"/>
    </source>
</evidence>
<evidence type="ECO:0000256" key="6">
    <source>
        <dbReference type="ARBA" id="ARBA00012963"/>
    </source>
</evidence>
<dbReference type="eggNOG" id="COG0351">
    <property type="taxonomic scope" value="Bacteria"/>
</dbReference>
<protein>
    <recommendedName>
        <fullName evidence="7">Hydroxymethylpyrimidine/phosphomethylpyrimidine kinase</fullName>
        <ecNumber evidence="5">2.7.1.49</ecNumber>
        <ecNumber evidence="6">2.7.4.7</ecNumber>
    </recommendedName>
    <alternativeName>
        <fullName evidence="14">Hydroxymethylpyrimidine kinase</fullName>
    </alternativeName>
    <alternativeName>
        <fullName evidence="15">Hydroxymethylpyrimidine phosphate kinase</fullName>
    </alternativeName>
</protein>
<evidence type="ECO:0000256" key="2">
    <source>
        <dbReference type="ARBA" id="ARBA00000565"/>
    </source>
</evidence>
<evidence type="ECO:0000256" key="14">
    <source>
        <dbReference type="ARBA" id="ARBA00042102"/>
    </source>
</evidence>